<accession>A0A366FQS6</accession>
<dbReference type="EMBL" id="QNRK01000004">
    <property type="protein sequence ID" value="RBP16901.1"/>
    <property type="molecule type" value="Genomic_DNA"/>
</dbReference>
<evidence type="ECO:0000256" key="1">
    <source>
        <dbReference type="SAM" id="SignalP"/>
    </source>
</evidence>
<protein>
    <recommendedName>
        <fullName evidence="4">Secreted protein with PEP-CTERM sorting signal</fullName>
    </recommendedName>
</protein>
<sequence length="262" mass="26705">MALQSALRAPCNGLVKMFNRSILNSLGAAGVFAAAAAFCAGAASAAVYTATIDGISVSDYGAVDPATAPVAPQSAPDSVSANGAVFVLTGQSNWTSVPSGLSWGWDPYGASDTTHQWINIDTSDTTAVYNTSGSTLKIVWGSPNAAPYWGVGSLEGANDNVVTFFDASGAVIGQVGDLDIYNAFNSVTPVLNDSSPGNVIAFQTPQPFASVAFSTRSSSFEFANAAGSAVPEVSTWAMLGLGFAGLGAAGWRSRRVTPRALD</sequence>
<dbReference type="Proteomes" id="UP000253529">
    <property type="component" value="Unassembled WGS sequence"/>
</dbReference>
<keyword evidence="3" id="KW-1185">Reference proteome</keyword>
<evidence type="ECO:0000313" key="3">
    <source>
        <dbReference type="Proteomes" id="UP000253529"/>
    </source>
</evidence>
<evidence type="ECO:0008006" key="4">
    <source>
        <dbReference type="Google" id="ProtNLM"/>
    </source>
</evidence>
<organism evidence="2 3">
    <name type="scientific">Roseiarcus fermentans</name>
    <dbReference type="NCBI Taxonomy" id="1473586"/>
    <lineage>
        <taxon>Bacteria</taxon>
        <taxon>Pseudomonadati</taxon>
        <taxon>Pseudomonadota</taxon>
        <taxon>Alphaproteobacteria</taxon>
        <taxon>Hyphomicrobiales</taxon>
        <taxon>Roseiarcaceae</taxon>
        <taxon>Roseiarcus</taxon>
    </lineage>
</organism>
<evidence type="ECO:0000313" key="2">
    <source>
        <dbReference type="EMBL" id="RBP16901.1"/>
    </source>
</evidence>
<feature type="chain" id="PRO_5016950144" description="Secreted protein with PEP-CTERM sorting signal" evidence="1">
    <location>
        <begin position="46"/>
        <end position="262"/>
    </location>
</feature>
<gene>
    <name evidence="2" type="ORF">DFR50_104181</name>
</gene>
<keyword evidence="1" id="KW-0732">Signal</keyword>
<feature type="signal peptide" evidence="1">
    <location>
        <begin position="1"/>
        <end position="45"/>
    </location>
</feature>
<name>A0A366FQS6_9HYPH</name>
<reference evidence="2 3" key="1">
    <citation type="submission" date="2018-06" db="EMBL/GenBank/DDBJ databases">
        <title>Genomic Encyclopedia of Type Strains, Phase IV (KMG-IV): sequencing the most valuable type-strain genomes for metagenomic binning, comparative biology and taxonomic classification.</title>
        <authorList>
            <person name="Goeker M."/>
        </authorList>
    </citation>
    <scope>NUCLEOTIDE SEQUENCE [LARGE SCALE GENOMIC DNA]</scope>
    <source>
        <strain evidence="2 3">DSM 24875</strain>
    </source>
</reference>
<comment type="caution">
    <text evidence="2">The sequence shown here is derived from an EMBL/GenBank/DDBJ whole genome shotgun (WGS) entry which is preliminary data.</text>
</comment>
<proteinExistence type="predicted"/>
<dbReference type="AlphaFoldDB" id="A0A366FQS6"/>